<evidence type="ECO:0000313" key="12">
    <source>
        <dbReference type="EMBL" id="OWO99329.1"/>
    </source>
</evidence>
<dbReference type="InterPro" id="IPR022755">
    <property type="entry name" value="Znf_C2H2_jaz"/>
</dbReference>
<dbReference type="GO" id="GO:0005737">
    <property type="term" value="C:cytoplasm"/>
    <property type="evidence" value="ECO:0007669"/>
    <property type="project" value="UniProtKB-SubCell"/>
</dbReference>
<evidence type="ECO:0000256" key="4">
    <source>
        <dbReference type="ARBA" id="ARBA00022517"/>
    </source>
</evidence>
<dbReference type="PANTHER" id="PTHR46095">
    <property type="entry name" value="ZINC FINGER PROTEIN 593"/>
    <property type="match status" value="1"/>
</dbReference>
<organism evidence="12 13">
    <name type="scientific">Diplocarpon coronariae</name>
    <dbReference type="NCBI Taxonomy" id="2795749"/>
    <lineage>
        <taxon>Eukaryota</taxon>
        <taxon>Fungi</taxon>
        <taxon>Dikarya</taxon>
        <taxon>Ascomycota</taxon>
        <taxon>Pezizomycotina</taxon>
        <taxon>Leotiomycetes</taxon>
        <taxon>Helotiales</taxon>
        <taxon>Drepanopezizaceae</taxon>
        <taxon>Diplocarpon</taxon>
    </lineage>
</organism>
<keyword evidence="13" id="KW-1185">Reference proteome</keyword>
<dbReference type="PANTHER" id="PTHR46095:SF1">
    <property type="entry name" value="ZINC FINGER PROTEIN 593"/>
    <property type="match status" value="1"/>
</dbReference>
<protein>
    <submittedName>
        <fullName evidence="12">Zinc finger protein</fullName>
    </submittedName>
</protein>
<name>A0A218YUQ8_9HELO</name>
<dbReference type="Proteomes" id="UP000242519">
    <property type="component" value="Unassembled WGS sequence"/>
</dbReference>
<dbReference type="InParanoid" id="A0A218YUQ8"/>
<evidence type="ECO:0000256" key="10">
    <source>
        <dbReference type="PROSITE-ProRule" id="PRU00042"/>
    </source>
</evidence>
<dbReference type="GO" id="GO:0042254">
    <property type="term" value="P:ribosome biogenesis"/>
    <property type="evidence" value="ECO:0007669"/>
    <property type="project" value="UniProtKB-KW"/>
</dbReference>
<gene>
    <name evidence="12" type="ORF">B2J93_437</name>
</gene>
<evidence type="ECO:0000256" key="2">
    <source>
        <dbReference type="ARBA" id="ARBA00004496"/>
    </source>
</evidence>
<keyword evidence="7" id="KW-0862">Zinc</keyword>
<dbReference type="STRING" id="503106.A0A218YUQ8"/>
<dbReference type="InterPro" id="IPR003604">
    <property type="entry name" value="Matrin/U1-like-C_Znf_C2H2"/>
</dbReference>
<dbReference type="GO" id="GO:0043021">
    <property type="term" value="F:ribonucleoprotein complex binding"/>
    <property type="evidence" value="ECO:0007669"/>
    <property type="project" value="UniProtKB-ARBA"/>
</dbReference>
<evidence type="ECO:0000256" key="1">
    <source>
        <dbReference type="ARBA" id="ARBA00004123"/>
    </source>
</evidence>
<dbReference type="InterPro" id="IPR036236">
    <property type="entry name" value="Znf_C2H2_sf"/>
</dbReference>
<comment type="caution">
    <text evidence="12">The sequence shown here is derived from an EMBL/GenBank/DDBJ whole genome shotgun (WGS) entry which is preliminary data.</text>
</comment>
<keyword evidence="5" id="KW-0479">Metal-binding</keyword>
<evidence type="ECO:0000256" key="5">
    <source>
        <dbReference type="ARBA" id="ARBA00022723"/>
    </source>
</evidence>
<proteinExistence type="inferred from homology"/>
<keyword evidence="3" id="KW-0963">Cytoplasm</keyword>
<dbReference type="PROSITE" id="PS00028">
    <property type="entry name" value="ZINC_FINGER_C2H2_1"/>
    <property type="match status" value="1"/>
</dbReference>
<evidence type="ECO:0000256" key="7">
    <source>
        <dbReference type="ARBA" id="ARBA00022833"/>
    </source>
</evidence>
<dbReference type="PROSITE" id="PS50157">
    <property type="entry name" value="ZINC_FINGER_C2H2_2"/>
    <property type="match status" value="1"/>
</dbReference>
<evidence type="ECO:0000259" key="11">
    <source>
        <dbReference type="PROSITE" id="PS50157"/>
    </source>
</evidence>
<dbReference type="Gene3D" id="3.30.160.60">
    <property type="entry name" value="Classic Zinc Finger"/>
    <property type="match status" value="1"/>
</dbReference>
<evidence type="ECO:0000256" key="3">
    <source>
        <dbReference type="ARBA" id="ARBA00022490"/>
    </source>
</evidence>
<dbReference type="Pfam" id="PF12171">
    <property type="entry name" value="zf-C2H2_jaz"/>
    <property type="match status" value="1"/>
</dbReference>
<dbReference type="EMBL" id="MZNU01000364">
    <property type="protein sequence ID" value="OWO99329.1"/>
    <property type="molecule type" value="Genomic_DNA"/>
</dbReference>
<feature type="domain" description="C2H2-type" evidence="11">
    <location>
        <begin position="50"/>
        <end position="79"/>
    </location>
</feature>
<dbReference type="GO" id="GO:0003676">
    <property type="term" value="F:nucleic acid binding"/>
    <property type="evidence" value="ECO:0007669"/>
    <property type="project" value="InterPro"/>
</dbReference>
<dbReference type="GO" id="GO:0005634">
    <property type="term" value="C:nucleus"/>
    <property type="evidence" value="ECO:0007669"/>
    <property type="project" value="UniProtKB-SubCell"/>
</dbReference>
<dbReference type="OrthoDB" id="24683at2759"/>
<dbReference type="GO" id="GO:0008270">
    <property type="term" value="F:zinc ion binding"/>
    <property type="evidence" value="ECO:0007669"/>
    <property type="project" value="UniProtKB-KW"/>
</dbReference>
<evidence type="ECO:0000256" key="9">
    <source>
        <dbReference type="ARBA" id="ARBA00038064"/>
    </source>
</evidence>
<dbReference type="AlphaFoldDB" id="A0A218YUQ8"/>
<keyword evidence="4" id="KW-0690">Ribosome biogenesis</keyword>
<accession>A0A218YUQ8</accession>
<comment type="similarity">
    <text evidence="9">Belongs to the ZNF593/BUD20 C2H2-type zinc-finger protein family.</text>
</comment>
<evidence type="ECO:0000313" key="13">
    <source>
        <dbReference type="Proteomes" id="UP000242519"/>
    </source>
</evidence>
<keyword evidence="6 10" id="KW-0863">Zinc-finger</keyword>
<dbReference type="SMART" id="SM00451">
    <property type="entry name" value="ZnF_U1"/>
    <property type="match status" value="1"/>
</dbReference>
<comment type="subcellular location">
    <subcellularLocation>
        <location evidence="2">Cytoplasm</location>
    </subcellularLocation>
    <subcellularLocation>
        <location evidence="1">Nucleus</location>
    </subcellularLocation>
</comment>
<dbReference type="SUPFAM" id="SSF57667">
    <property type="entry name" value="beta-beta-alpha zinc fingers"/>
    <property type="match status" value="1"/>
</dbReference>
<keyword evidence="8" id="KW-0539">Nucleus</keyword>
<evidence type="ECO:0000256" key="6">
    <source>
        <dbReference type="ARBA" id="ARBA00022771"/>
    </source>
</evidence>
<sequence length="202" mass="23529">MGISQKRTKTKTRRRLRDIDQIKADLTCPKHLEQHKITKSSEDLPGLGQYYCIQCAKWFESERSMITHRKGSTHKRQVKALQAEAYTQKEAEAAIGLRTDNGHRVSAKENTHDVEVVMENSCFVEDARLDMALLTMGLVTISHYGPLQLLQDHYPAYHEVPLALLYLYLQLPHSLDLRRQSWKLERVLRASMWHGRKSEDYR</sequence>
<dbReference type="FunFam" id="3.30.160.60:FF:000299">
    <property type="entry name" value="Zinc finger protein 593"/>
    <property type="match status" value="1"/>
</dbReference>
<evidence type="ECO:0000256" key="8">
    <source>
        <dbReference type="ARBA" id="ARBA00023242"/>
    </source>
</evidence>
<dbReference type="InterPro" id="IPR013087">
    <property type="entry name" value="Znf_C2H2_type"/>
</dbReference>
<dbReference type="InterPro" id="IPR051879">
    <property type="entry name" value="C2H2-ZF_Maturation_Protein"/>
</dbReference>
<reference evidence="12 13" key="1">
    <citation type="submission" date="2017-04" db="EMBL/GenBank/DDBJ databases">
        <title>Draft genome sequence of Marssonina coronaria NL1: causal agent of apple blotch.</title>
        <authorList>
            <person name="Cheng Q."/>
        </authorList>
    </citation>
    <scope>NUCLEOTIDE SEQUENCE [LARGE SCALE GENOMIC DNA]</scope>
    <source>
        <strain evidence="12 13">NL1</strain>
    </source>
</reference>